<name>I8AGJ9_9BACL</name>
<reference evidence="2 3" key="1">
    <citation type="journal article" date="2012" name="J. Bacteriol.">
        <title>Genome of Bacillus macauensis ZFHKF-1, a Long-Chain-Forming Bacterium.</title>
        <authorList>
            <person name="Cai L."/>
            <person name="Zhang T."/>
        </authorList>
    </citation>
    <scope>NUCLEOTIDE SEQUENCE [LARGE SCALE GENOMIC DNA]</scope>
    <source>
        <strain evidence="2 3">ZFHKF-1</strain>
    </source>
</reference>
<feature type="transmembrane region" description="Helical" evidence="1">
    <location>
        <begin position="53"/>
        <end position="74"/>
    </location>
</feature>
<keyword evidence="1" id="KW-1133">Transmembrane helix</keyword>
<accession>I8AGJ9</accession>
<dbReference type="RefSeq" id="WP_007202875.1">
    <property type="nucleotide sequence ID" value="NZ_AKKV01000030.1"/>
</dbReference>
<dbReference type="Proteomes" id="UP000004080">
    <property type="component" value="Unassembled WGS sequence"/>
</dbReference>
<keyword evidence="1" id="KW-0812">Transmembrane</keyword>
<dbReference type="EMBL" id="AKKV01000030">
    <property type="protein sequence ID" value="EIT84807.1"/>
    <property type="molecule type" value="Genomic_DNA"/>
</dbReference>
<organism evidence="2 3">
    <name type="scientific">Fictibacillus macauensis ZFHKF-1</name>
    <dbReference type="NCBI Taxonomy" id="1196324"/>
    <lineage>
        <taxon>Bacteria</taxon>
        <taxon>Bacillati</taxon>
        <taxon>Bacillota</taxon>
        <taxon>Bacilli</taxon>
        <taxon>Bacillales</taxon>
        <taxon>Fictibacillaceae</taxon>
        <taxon>Fictibacillus</taxon>
    </lineage>
</organism>
<feature type="transmembrane region" description="Helical" evidence="1">
    <location>
        <begin position="205"/>
        <end position="226"/>
    </location>
</feature>
<feature type="transmembrane region" description="Helical" evidence="1">
    <location>
        <begin position="22"/>
        <end position="41"/>
    </location>
</feature>
<evidence type="ECO:0000313" key="3">
    <source>
        <dbReference type="Proteomes" id="UP000004080"/>
    </source>
</evidence>
<evidence type="ECO:0000256" key="1">
    <source>
        <dbReference type="SAM" id="Phobius"/>
    </source>
</evidence>
<evidence type="ECO:0008006" key="4">
    <source>
        <dbReference type="Google" id="ProtNLM"/>
    </source>
</evidence>
<protein>
    <recommendedName>
        <fullName evidence="4">ABC transporter permease</fullName>
    </recommendedName>
</protein>
<dbReference type="PATRIC" id="fig|1196324.3.peg.2860"/>
<gene>
    <name evidence="2" type="ORF">A374_13985</name>
</gene>
<feature type="transmembrane region" description="Helical" evidence="1">
    <location>
        <begin position="145"/>
        <end position="166"/>
    </location>
</feature>
<comment type="caution">
    <text evidence="2">The sequence shown here is derived from an EMBL/GenBank/DDBJ whole genome shotgun (WGS) entry which is preliminary data.</text>
</comment>
<feature type="transmembrane region" description="Helical" evidence="1">
    <location>
        <begin position="173"/>
        <end position="193"/>
    </location>
</feature>
<dbReference type="AlphaFoldDB" id="I8AGJ9"/>
<proteinExistence type="predicted"/>
<dbReference type="STRING" id="1196324.A374_13985"/>
<keyword evidence="1" id="KW-0472">Membrane</keyword>
<sequence length="235" mass="26729">MSFHEPSLWGVIKQQWLYKMRAYRQVFTSFIFIQLLFLLFATQPFGSSDTMNIYSVLTMLVVLLIWQGIAAFLLTTKGYRYDDVTFICNATTSTIANALFLLTTAVFAASMMFFVSRALVVILLFNEVDALYVQDINMQQMMIEGFVQMLYFLVVGSIGYLIGMLVQWHKKAVFSIVLLVIIGYVLMGNSYIANFVKLFTEETSLVIFTLKALVVSCACYSISYFISREVEVDGS</sequence>
<dbReference type="OrthoDB" id="1795989at2"/>
<feature type="transmembrane region" description="Helical" evidence="1">
    <location>
        <begin position="95"/>
        <end position="125"/>
    </location>
</feature>
<keyword evidence="3" id="KW-1185">Reference proteome</keyword>
<dbReference type="eggNOG" id="ENOG5031Z68">
    <property type="taxonomic scope" value="Bacteria"/>
</dbReference>
<evidence type="ECO:0000313" key="2">
    <source>
        <dbReference type="EMBL" id="EIT84807.1"/>
    </source>
</evidence>